<feature type="DNA-binding region" description="Homeobox" evidence="1">
    <location>
        <begin position="26"/>
        <end position="85"/>
    </location>
</feature>
<evidence type="ECO:0000256" key="2">
    <source>
        <dbReference type="RuleBase" id="RU000682"/>
    </source>
</evidence>
<dbReference type="EMBL" id="JBCLYO010000015">
    <property type="protein sequence ID" value="KAL0082600.1"/>
    <property type="molecule type" value="Genomic_DNA"/>
</dbReference>
<sequence length="325" mass="36659">MSEKPKQFQSNEDPAYDSGNDSWSPKIKNRRRFSATEAALLERRYAEEQSPSQHVLQGLADQMSTPRKTITTWFQNRRAKYKRRSYRNKQAPEKANDSQQKTNDGSPGQRMSDTVSDVETCARSSSSSLLLVERRSPETTASNTNSNSKSTSTLASVSMSMAVPMPTDEGYQTTPLPDAFCEDDRLGDLSHLPSTPSHCFDYNNFLSTGQGAIMYSSSGYNPPEYMYQFQDISGSSLDSNERNQYVLNQNPSLCAWQCYDPRLFVHPDQTACIIDPSFVGCHTRESNTFERICFPGQSDIFTDSVDCTYEWREQVASYLISPEGK</sequence>
<feature type="region of interest" description="Disordered" evidence="3">
    <location>
        <begin position="44"/>
        <end position="155"/>
    </location>
</feature>
<reference evidence="5 6" key="1">
    <citation type="submission" date="2024-04" db="EMBL/GenBank/DDBJ databases">
        <title>Symmetric and asymmetric DNA N6-adenine methylation regulates different biological responses in Mucorales.</title>
        <authorList>
            <consortium name="Lawrence Berkeley National Laboratory"/>
            <person name="Lax C."/>
            <person name="Mondo S.J."/>
            <person name="Osorio-Concepcion M."/>
            <person name="Muszewska A."/>
            <person name="Corrochano-Luque M."/>
            <person name="Gutierrez G."/>
            <person name="Riley R."/>
            <person name="Lipzen A."/>
            <person name="Guo J."/>
            <person name="Hundley H."/>
            <person name="Amirebrahimi M."/>
            <person name="Ng V."/>
            <person name="Lorenzo-Gutierrez D."/>
            <person name="Binder U."/>
            <person name="Yang J."/>
            <person name="Song Y."/>
            <person name="Canovas D."/>
            <person name="Navarro E."/>
            <person name="Freitag M."/>
            <person name="Gabaldon T."/>
            <person name="Grigoriev I.V."/>
            <person name="Corrochano L.M."/>
            <person name="Nicolas F.E."/>
            <person name="Garre V."/>
        </authorList>
    </citation>
    <scope>NUCLEOTIDE SEQUENCE [LARGE SCALE GENOMIC DNA]</scope>
    <source>
        <strain evidence="5 6">L51</strain>
    </source>
</reference>
<dbReference type="InterPro" id="IPR009057">
    <property type="entry name" value="Homeodomain-like_sf"/>
</dbReference>
<feature type="compositionally biased region" description="Low complexity" evidence="3">
    <location>
        <begin position="139"/>
        <end position="155"/>
    </location>
</feature>
<evidence type="ECO:0000256" key="3">
    <source>
        <dbReference type="SAM" id="MobiDB-lite"/>
    </source>
</evidence>
<organism evidence="5 6">
    <name type="scientific">Phycomyces blakesleeanus</name>
    <dbReference type="NCBI Taxonomy" id="4837"/>
    <lineage>
        <taxon>Eukaryota</taxon>
        <taxon>Fungi</taxon>
        <taxon>Fungi incertae sedis</taxon>
        <taxon>Mucoromycota</taxon>
        <taxon>Mucoromycotina</taxon>
        <taxon>Mucoromycetes</taxon>
        <taxon>Mucorales</taxon>
        <taxon>Phycomycetaceae</taxon>
        <taxon>Phycomyces</taxon>
    </lineage>
</organism>
<dbReference type="Pfam" id="PF00046">
    <property type="entry name" value="Homeodomain"/>
    <property type="match status" value="1"/>
</dbReference>
<feature type="compositionally biased region" description="Polar residues" evidence="3">
    <location>
        <begin position="62"/>
        <end position="75"/>
    </location>
</feature>
<keyword evidence="1 2" id="KW-0371">Homeobox</keyword>
<protein>
    <recommendedName>
        <fullName evidence="4">Homeobox domain-containing protein</fullName>
    </recommendedName>
</protein>
<evidence type="ECO:0000259" key="4">
    <source>
        <dbReference type="PROSITE" id="PS50071"/>
    </source>
</evidence>
<gene>
    <name evidence="5" type="ORF">J3Q64DRAFT_1700525</name>
</gene>
<evidence type="ECO:0000313" key="5">
    <source>
        <dbReference type="EMBL" id="KAL0082600.1"/>
    </source>
</evidence>
<comment type="caution">
    <text evidence="5">The sequence shown here is derived from an EMBL/GenBank/DDBJ whole genome shotgun (WGS) entry which is preliminary data.</text>
</comment>
<name>A0ABR3AUV9_PHYBL</name>
<keyword evidence="6" id="KW-1185">Reference proteome</keyword>
<feature type="compositionally biased region" description="Basic residues" evidence="3">
    <location>
        <begin position="77"/>
        <end position="87"/>
    </location>
</feature>
<dbReference type="PROSITE" id="PS50071">
    <property type="entry name" value="HOMEOBOX_2"/>
    <property type="match status" value="1"/>
</dbReference>
<comment type="subcellular location">
    <subcellularLocation>
        <location evidence="1 2">Nucleus</location>
    </subcellularLocation>
</comment>
<dbReference type="SMART" id="SM00389">
    <property type="entry name" value="HOX"/>
    <property type="match status" value="1"/>
</dbReference>
<keyword evidence="1 2" id="KW-0238">DNA-binding</keyword>
<keyword evidence="1 2" id="KW-0539">Nucleus</keyword>
<dbReference type="SUPFAM" id="SSF46689">
    <property type="entry name" value="Homeodomain-like"/>
    <property type="match status" value="1"/>
</dbReference>
<evidence type="ECO:0000256" key="1">
    <source>
        <dbReference type="PROSITE-ProRule" id="PRU00108"/>
    </source>
</evidence>
<dbReference type="Gene3D" id="1.10.10.60">
    <property type="entry name" value="Homeodomain-like"/>
    <property type="match status" value="1"/>
</dbReference>
<dbReference type="Proteomes" id="UP001448207">
    <property type="component" value="Unassembled WGS sequence"/>
</dbReference>
<feature type="region of interest" description="Disordered" evidence="3">
    <location>
        <begin position="1"/>
        <end position="32"/>
    </location>
</feature>
<feature type="compositionally biased region" description="Polar residues" evidence="3">
    <location>
        <begin position="97"/>
        <end position="117"/>
    </location>
</feature>
<dbReference type="InterPro" id="IPR001356">
    <property type="entry name" value="HD"/>
</dbReference>
<evidence type="ECO:0000313" key="6">
    <source>
        <dbReference type="Proteomes" id="UP001448207"/>
    </source>
</evidence>
<dbReference type="CDD" id="cd00086">
    <property type="entry name" value="homeodomain"/>
    <property type="match status" value="1"/>
</dbReference>
<proteinExistence type="predicted"/>
<feature type="domain" description="Homeobox" evidence="4">
    <location>
        <begin position="24"/>
        <end position="84"/>
    </location>
</feature>
<accession>A0ABR3AUV9</accession>